<keyword evidence="2" id="KW-0812">Transmembrane</keyword>
<evidence type="ECO:0000256" key="1">
    <source>
        <dbReference type="SAM" id="MobiDB-lite"/>
    </source>
</evidence>
<evidence type="ECO:0000256" key="2">
    <source>
        <dbReference type="SAM" id="Phobius"/>
    </source>
</evidence>
<keyword evidence="4" id="KW-1185">Reference proteome</keyword>
<keyword evidence="2" id="KW-1133">Transmembrane helix</keyword>
<evidence type="ECO:0000313" key="3">
    <source>
        <dbReference type="EMBL" id="EJK75210.1"/>
    </source>
</evidence>
<keyword evidence="2" id="KW-0472">Membrane</keyword>
<reference evidence="3 4" key="1">
    <citation type="journal article" date="2012" name="Genome Biol.">
        <title>Genome and low-iron response of an oceanic diatom adapted to chronic iron limitation.</title>
        <authorList>
            <person name="Lommer M."/>
            <person name="Specht M."/>
            <person name="Roy A.S."/>
            <person name="Kraemer L."/>
            <person name="Andreson R."/>
            <person name="Gutowska M.A."/>
            <person name="Wolf J."/>
            <person name="Bergner S.V."/>
            <person name="Schilhabel M.B."/>
            <person name="Klostermeier U.C."/>
            <person name="Beiko R.G."/>
            <person name="Rosenstiel P."/>
            <person name="Hippler M."/>
            <person name="Laroche J."/>
        </authorList>
    </citation>
    <scope>NUCLEOTIDE SEQUENCE [LARGE SCALE GENOMIC DNA]</scope>
    <source>
        <strain evidence="3 4">CCMP1005</strain>
    </source>
</reference>
<dbReference type="Proteomes" id="UP000266841">
    <property type="component" value="Unassembled WGS sequence"/>
</dbReference>
<feature type="region of interest" description="Disordered" evidence="1">
    <location>
        <begin position="1"/>
        <end position="23"/>
    </location>
</feature>
<dbReference type="AlphaFoldDB" id="K0TCU1"/>
<name>K0TCU1_THAOC</name>
<feature type="transmembrane region" description="Helical" evidence="2">
    <location>
        <begin position="157"/>
        <end position="176"/>
    </location>
</feature>
<protein>
    <submittedName>
        <fullName evidence="3">Uncharacterized protein</fullName>
    </submittedName>
</protein>
<organism evidence="3 4">
    <name type="scientific">Thalassiosira oceanica</name>
    <name type="common">Marine diatom</name>
    <dbReference type="NCBI Taxonomy" id="159749"/>
    <lineage>
        <taxon>Eukaryota</taxon>
        <taxon>Sar</taxon>
        <taxon>Stramenopiles</taxon>
        <taxon>Ochrophyta</taxon>
        <taxon>Bacillariophyta</taxon>
        <taxon>Coscinodiscophyceae</taxon>
        <taxon>Thalassiosirophycidae</taxon>
        <taxon>Thalassiosirales</taxon>
        <taxon>Thalassiosiraceae</taxon>
        <taxon>Thalassiosira</taxon>
    </lineage>
</organism>
<dbReference type="EMBL" id="AGNL01003066">
    <property type="protein sequence ID" value="EJK75210.1"/>
    <property type="molecule type" value="Genomic_DNA"/>
</dbReference>
<proteinExistence type="predicted"/>
<accession>K0TCU1</accession>
<comment type="caution">
    <text evidence="3">The sequence shown here is derived from an EMBL/GenBank/DDBJ whole genome shotgun (WGS) entry which is preliminary data.</text>
</comment>
<sequence>MLTKRQFKYAPGPPREGGPNAESGVQMSVRAVIYAYARSVRAHQPLRVTHRNYCSEREWRTEAYSVAFFSIPAAPRVHRGPSTPPSDPISVLGSSAAHTGGTSVSWPPVRVRICRSDNAAAGMASSISLLTFVDVANRRLTEARGCGATHLTLGTPWFSSFFLFFVCTLVTVEAWARMCDLA</sequence>
<gene>
    <name evidence="3" type="ORF">THAOC_03074</name>
</gene>
<evidence type="ECO:0000313" key="4">
    <source>
        <dbReference type="Proteomes" id="UP000266841"/>
    </source>
</evidence>